<organism evidence="1">
    <name type="scientific">marine sediment metagenome</name>
    <dbReference type="NCBI Taxonomy" id="412755"/>
    <lineage>
        <taxon>unclassified sequences</taxon>
        <taxon>metagenomes</taxon>
        <taxon>ecological metagenomes</taxon>
    </lineage>
</organism>
<dbReference type="CDD" id="cd15482">
    <property type="entry name" value="Sialidase_non-viral"/>
    <property type="match status" value="1"/>
</dbReference>
<dbReference type="Gene3D" id="2.120.10.10">
    <property type="match status" value="1"/>
</dbReference>
<proteinExistence type="predicted"/>
<reference evidence="1" key="1">
    <citation type="journal article" date="2014" name="Front. Microbiol.">
        <title>High frequency of phylogenetically diverse reductive dehalogenase-homologous genes in deep subseafloor sedimentary metagenomes.</title>
        <authorList>
            <person name="Kawai M."/>
            <person name="Futagami T."/>
            <person name="Toyoda A."/>
            <person name="Takaki Y."/>
            <person name="Nishi S."/>
            <person name="Hori S."/>
            <person name="Arai W."/>
            <person name="Tsubouchi T."/>
            <person name="Morono Y."/>
            <person name="Uchiyama I."/>
            <person name="Ito T."/>
            <person name="Fujiyama A."/>
            <person name="Inagaki F."/>
            <person name="Takami H."/>
        </authorList>
    </citation>
    <scope>NUCLEOTIDE SEQUENCE</scope>
    <source>
        <strain evidence="1">Expedition CK06-06</strain>
    </source>
</reference>
<comment type="caution">
    <text evidence="1">The sequence shown here is derived from an EMBL/GenBank/DDBJ whole genome shotgun (WGS) entry which is preliminary data.</text>
</comment>
<feature type="non-terminal residue" evidence="1">
    <location>
        <position position="101"/>
    </location>
</feature>
<name>X0U9B8_9ZZZZ</name>
<accession>X0U9B8</accession>
<evidence type="ECO:0000313" key="1">
    <source>
        <dbReference type="EMBL" id="GAF96937.1"/>
    </source>
</evidence>
<gene>
    <name evidence="1" type="ORF">S01H1_30340</name>
</gene>
<dbReference type="EMBL" id="BARS01018664">
    <property type="protein sequence ID" value="GAF96937.1"/>
    <property type="molecule type" value="Genomic_DNA"/>
</dbReference>
<dbReference type="SUPFAM" id="SSF50939">
    <property type="entry name" value="Sialidases"/>
    <property type="match status" value="1"/>
</dbReference>
<protein>
    <recommendedName>
        <fullName evidence="2">Sialidase domain-containing protein</fullName>
    </recommendedName>
</protein>
<evidence type="ECO:0008006" key="2">
    <source>
        <dbReference type="Google" id="ProtNLM"/>
    </source>
</evidence>
<dbReference type="InterPro" id="IPR036278">
    <property type="entry name" value="Sialidase_sf"/>
</dbReference>
<dbReference type="AlphaFoldDB" id="X0U9B8"/>
<sequence length="101" mass="11042">MLRLCSMLLLVTVIFQMDVAADDQPSPQMVVVASDAGAGGYEAFPDVCRLRDGRLMCVYYAGYGHVSLPNAKYPRGGRIAYSLSEDEGRTWSDPQTLHDGP</sequence>